<dbReference type="GO" id="GO:0005829">
    <property type="term" value="C:cytosol"/>
    <property type="evidence" value="ECO:0007669"/>
    <property type="project" value="UniProtKB-ARBA"/>
</dbReference>
<dbReference type="Proteomes" id="UP000020467">
    <property type="component" value="Unassembled WGS sequence"/>
</dbReference>
<evidence type="ECO:0000259" key="4">
    <source>
        <dbReference type="Pfam" id="PF00248"/>
    </source>
</evidence>
<evidence type="ECO:0000256" key="3">
    <source>
        <dbReference type="ARBA" id="ARBA00023002"/>
    </source>
</evidence>
<dbReference type="AlphaFoldDB" id="A0A010RL24"/>
<accession>A0A010RL24</accession>
<protein>
    <submittedName>
        <fullName evidence="5">Aldo-keto reductase</fullName>
    </submittedName>
</protein>
<sequence length="358" mass="40338">MFALPIPASLQKSIDTTKVEYVNLGTSGLRVSVPVLGGMSLGSSEWAPWVLDEEASLEILKAAYDRGINTWDTANMYSNGVSEEVIGKAIKKFNIPREKIVLMTKCFIYVGEETNLHTTMFPQEVRQSKDYVNQGGLSRKAIFKAVDDALARLGTTYIDLFQIHRFDPTTPIEETMKALHDLVQAGKIHYIGASSMWATQFARMQFVAEKNGWTKFVSMQNFYNLVYREEEREMNRFCKETGVGLLPWSPLYGGKLARSVKSENTSIRSQGKGPMNPDLSEADENIIRRVEEIAEKKGWSMSHVALAWIRYKGGVPITGFNSVKRVDEACELRGKTLTDEEAKYLEEPYVPKNVIGHD</sequence>
<keyword evidence="2" id="KW-0521">NADP</keyword>
<gene>
    <name evidence="5" type="ORF">CFIO01_08883</name>
</gene>
<evidence type="ECO:0000313" key="6">
    <source>
        <dbReference type="Proteomes" id="UP000020467"/>
    </source>
</evidence>
<evidence type="ECO:0000256" key="2">
    <source>
        <dbReference type="ARBA" id="ARBA00022857"/>
    </source>
</evidence>
<dbReference type="SUPFAM" id="SSF51430">
    <property type="entry name" value="NAD(P)-linked oxidoreductase"/>
    <property type="match status" value="1"/>
</dbReference>
<dbReference type="InterPro" id="IPR036812">
    <property type="entry name" value="NAD(P)_OxRdtase_dom_sf"/>
</dbReference>
<dbReference type="EMBL" id="JARH01000617">
    <property type="protein sequence ID" value="EXF78624.1"/>
    <property type="molecule type" value="Genomic_DNA"/>
</dbReference>
<dbReference type="GO" id="GO:0016491">
    <property type="term" value="F:oxidoreductase activity"/>
    <property type="evidence" value="ECO:0007669"/>
    <property type="project" value="UniProtKB-KW"/>
</dbReference>
<evidence type="ECO:0000313" key="5">
    <source>
        <dbReference type="EMBL" id="EXF78624.1"/>
    </source>
</evidence>
<evidence type="ECO:0000256" key="1">
    <source>
        <dbReference type="ARBA" id="ARBA00007905"/>
    </source>
</evidence>
<keyword evidence="6" id="KW-1185">Reference proteome</keyword>
<dbReference type="InterPro" id="IPR023210">
    <property type="entry name" value="NADP_OxRdtase_dom"/>
</dbReference>
<dbReference type="CDD" id="cd19079">
    <property type="entry name" value="AKR_EcYajO-like"/>
    <property type="match status" value="1"/>
</dbReference>
<dbReference type="FunFam" id="3.20.20.100:FF:000004">
    <property type="entry name" value="Oxidoreductase, aldo/keto reductase"/>
    <property type="match status" value="1"/>
</dbReference>
<dbReference type="Gene3D" id="3.20.20.100">
    <property type="entry name" value="NADP-dependent oxidoreductase domain"/>
    <property type="match status" value="1"/>
</dbReference>
<dbReference type="KEGG" id="cfj:CFIO01_08883"/>
<dbReference type="Pfam" id="PF00248">
    <property type="entry name" value="Aldo_ket_red"/>
    <property type="match status" value="1"/>
</dbReference>
<proteinExistence type="inferred from homology"/>
<comment type="caution">
    <text evidence="5">The sequence shown here is derived from an EMBL/GenBank/DDBJ whole genome shotgun (WGS) entry which is preliminary data.</text>
</comment>
<feature type="domain" description="NADP-dependent oxidoreductase" evidence="4">
    <location>
        <begin position="35"/>
        <end position="347"/>
    </location>
</feature>
<dbReference type="OrthoDB" id="1720422at2759"/>
<dbReference type="PANTHER" id="PTHR43364:SF9">
    <property type="entry name" value="OXIDOREDUCTASE"/>
    <property type="match status" value="1"/>
</dbReference>
<dbReference type="InterPro" id="IPR050523">
    <property type="entry name" value="AKR_Detox_Biosynth"/>
</dbReference>
<organism evidence="5 6">
    <name type="scientific">Colletotrichum fioriniae PJ7</name>
    <dbReference type="NCBI Taxonomy" id="1445577"/>
    <lineage>
        <taxon>Eukaryota</taxon>
        <taxon>Fungi</taxon>
        <taxon>Dikarya</taxon>
        <taxon>Ascomycota</taxon>
        <taxon>Pezizomycotina</taxon>
        <taxon>Sordariomycetes</taxon>
        <taxon>Hypocreomycetidae</taxon>
        <taxon>Glomerellales</taxon>
        <taxon>Glomerellaceae</taxon>
        <taxon>Colletotrichum</taxon>
        <taxon>Colletotrichum acutatum species complex</taxon>
    </lineage>
</organism>
<name>A0A010RL24_9PEZI</name>
<dbReference type="HOGENOM" id="CLU_023205_2_0_1"/>
<reference evidence="5 6" key="1">
    <citation type="submission" date="2014-02" db="EMBL/GenBank/DDBJ databases">
        <title>The genome sequence of Colletotrichum fioriniae PJ7.</title>
        <authorList>
            <person name="Baroncelli R."/>
            <person name="Thon M.R."/>
        </authorList>
    </citation>
    <scope>NUCLEOTIDE SEQUENCE [LARGE SCALE GENOMIC DNA]</scope>
    <source>
        <strain evidence="5 6">PJ7</strain>
    </source>
</reference>
<comment type="similarity">
    <text evidence="1">Belongs to the aldo/keto reductase family.</text>
</comment>
<dbReference type="eggNOG" id="KOG1575">
    <property type="taxonomic scope" value="Eukaryota"/>
</dbReference>
<keyword evidence="3" id="KW-0560">Oxidoreductase</keyword>
<dbReference type="PANTHER" id="PTHR43364">
    <property type="entry name" value="NADH-SPECIFIC METHYLGLYOXAL REDUCTASE-RELATED"/>
    <property type="match status" value="1"/>
</dbReference>